<feature type="domain" description="PPIase FKBP-type" evidence="8">
    <location>
        <begin position="165"/>
        <end position="250"/>
    </location>
</feature>
<dbReference type="InterPro" id="IPR000774">
    <property type="entry name" value="PPIase_FKBP_N"/>
</dbReference>
<dbReference type="PANTHER" id="PTHR43811:SF19">
    <property type="entry name" value="39 KDA FK506-BINDING NUCLEAR PROTEIN"/>
    <property type="match status" value="1"/>
</dbReference>
<dbReference type="PROSITE" id="PS51257">
    <property type="entry name" value="PROKAR_LIPOPROTEIN"/>
    <property type="match status" value="1"/>
</dbReference>
<dbReference type="EC" id="5.2.1.8" evidence="6"/>
<evidence type="ECO:0000256" key="2">
    <source>
        <dbReference type="ARBA" id="ARBA00006577"/>
    </source>
</evidence>
<evidence type="ECO:0000313" key="10">
    <source>
        <dbReference type="Proteomes" id="UP000295496"/>
    </source>
</evidence>
<comment type="similarity">
    <text evidence="2 6">Belongs to the FKBP-type PPIase family.</text>
</comment>
<dbReference type="PROSITE" id="PS50059">
    <property type="entry name" value="FKBP_PPIASE"/>
    <property type="match status" value="1"/>
</dbReference>
<comment type="catalytic activity">
    <reaction evidence="1 5 6">
        <text>[protein]-peptidylproline (omega=180) = [protein]-peptidylproline (omega=0)</text>
        <dbReference type="Rhea" id="RHEA:16237"/>
        <dbReference type="Rhea" id="RHEA-COMP:10747"/>
        <dbReference type="Rhea" id="RHEA-COMP:10748"/>
        <dbReference type="ChEBI" id="CHEBI:83833"/>
        <dbReference type="ChEBI" id="CHEBI:83834"/>
        <dbReference type="EC" id="5.2.1.8"/>
    </reaction>
</comment>
<dbReference type="NCBIfam" id="NF008150">
    <property type="entry name" value="PRK10902.1"/>
    <property type="match status" value="1"/>
</dbReference>
<gene>
    <name evidence="9" type="ORF">EV692_0108</name>
</gene>
<organism evidence="9 10">
    <name type="scientific">Lonepinella koalarum</name>
    <dbReference type="NCBI Taxonomy" id="53417"/>
    <lineage>
        <taxon>Bacteria</taxon>
        <taxon>Pseudomonadati</taxon>
        <taxon>Pseudomonadota</taxon>
        <taxon>Gammaproteobacteria</taxon>
        <taxon>Pasteurellales</taxon>
        <taxon>Pasteurellaceae</taxon>
        <taxon>Lonepinella</taxon>
    </lineage>
</organism>
<evidence type="ECO:0000256" key="3">
    <source>
        <dbReference type="ARBA" id="ARBA00023110"/>
    </source>
</evidence>
<dbReference type="InterPro" id="IPR001179">
    <property type="entry name" value="PPIase_FKBP_dom"/>
</dbReference>
<comment type="caution">
    <text evidence="9">The sequence shown here is derived from an EMBL/GenBank/DDBJ whole genome shotgun (WGS) entry which is preliminary data.</text>
</comment>
<evidence type="ECO:0000313" key="9">
    <source>
        <dbReference type="EMBL" id="TCK71055.1"/>
    </source>
</evidence>
<evidence type="ECO:0000256" key="5">
    <source>
        <dbReference type="PROSITE-ProRule" id="PRU00277"/>
    </source>
</evidence>
<reference evidence="9 10" key="1">
    <citation type="submission" date="2019-03" db="EMBL/GenBank/DDBJ databases">
        <title>Genomic Encyclopedia of Type Strains, Phase IV (KMG-IV): sequencing the most valuable type-strain genomes for metagenomic binning, comparative biology and taxonomic classification.</title>
        <authorList>
            <person name="Goeker M."/>
        </authorList>
    </citation>
    <scope>NUCLEOTIDE SEQUENCE [LARGE SCALE GENOMIC DNA]</scope>
    <source>
        <strain evidence="9 10">DSM 10053</strain>
    </source>
</reference>
<dbReference type="AlphaFoldDB" id="A0A4R1KZN0"/>
<dbReference type="Pfam" id="PF01346">
    <property type="entry name" value="FKBP_N"/>
    <property type="match status" value="1"/>
</dbReference>
<dbReference type="SUPFAM" id="SSF54534">
    <property type="entry name" value="FKBP-like"/>
    <property type="match status" value="1"/>
</dbReference>
<evidence type="ECO:0000256" key="6">
    <source>
        <dbReference type="RuleBase" id="RU003915"/>
    </source>
</evidence>
<proteinExistence type="inferred from homology"/>
<evidence type="ECO:0000256" key="4">
    <source>
        <dbReference type="ARBA" id="ARBA00023235"/>
    </source>
</evidence>
<dbReference type="RefSeq" id="WP_132299497.1">
    <property type="nucleotide sequence ID" value="NZ_CP170642.1"/>
</dbReference>
<dbReference type="GO" id="GO:0006457">
    <property type="term" value="P:protein folding"/>
    <property type="evidence" value="ECO:0007669"/>
    <property type="project" value="InterPro"/>
</dbReference>
<keyword evidence="7" id="KW-0732">Signal</keyword>
<dbReference type="Gene3D" id="1.10.287.460">
    <property type="entry name" value="Peptidyl-prolyl cis-trans isomerase, FKBP-type, N-terminal domain"/>
    <property type="match status" value="1"/>
</dbReference>
<dbReference type="InterPro" id="IPR036944">
    <property type="entry name" value="PPIase_FKBP_N_sf"/>
</dbReference>
<feature type="chain" id="PRO_5030099142" description="Peptidyl-prolyl cis-trans isomerase" evidence="7">
    <location>
        <begin position="23"/>
        <end position="256"/>
    </location>
</feature>
<name>A0A4R1KZN0_9PAST</name>
<dbReference type="Proteomes" id="UP000295496">
    <property type="component" value="Unassembled WGS sequence"/>
</dbReference>
<dbReference type="GO" id="GO:0003755">
    <property type="term" value="F:peptidyl-prolyl cis-trans isomerase activity"/>
    <property type="evidence" value="ECO:0007669"/>
    <property type="project" value="UniProtKB-UniRule"/>
</dbReference>
<dbReference type="OrthoDB" id="9814548at2"/>
<protein>
    <recommendedName>
        <fullName evidence="6">Peptidyl-prolyl cis-trans isomerase</fullName>
        <ecNumber evidence="6">5.2.1.8</ecNumber>
    </recommendedName>
</protein>
<keyword evidence="10" id="KW-1185">Reference proteome</keyword>
<dbReference type="InterPro" id="IPR046357">
    <property type="entry name" value="PPIase_dom_sf"/>
</dbReference>
<dbReference type="Pfam" id="PF00254">
    <property type="entry name" value="FKBP_C"/>
    <property type="match status" value="1"/>
</dbReference>
<keyword evidence="4 5" id="KW-0413">Isomerase</keyword>
<sequence length="256" mass="27613">MLKIKKISMLALLISAAIVTTACNEKQTAASTDAAKPAQTQAESGDVKDNSYAVGVLFGTDLKGVMDAQKEFITYDQDKLLSGLKDTLDGKVDLNNPELVNTLKALDETLKAESQKKAAEQAKKAQEDGAKFIADFKKKEGVQETQSGLLYHIEQAGDGEPIKPEDTIKVHYTGKLTNGTVFDSSLERGEPAEFVLNQLIPGWVEGLQLIKKGGKIELVVPPALAYGEQDMGQIPANSTLYFELEVLDVTPANSAK</sequence>
<evidence type="ECO:0000259" key="8">
    <source>
        <dbReference type="PROSITE" id="PS50059"/>
    </source>
</evidence>
<dbReference type="Gene3D" id="3.10.50.40">
    <property type="match status" value="1"/>
</dbReference>
<feature type="signal peptide" evidence="7">
    <location>
        <begin position="1"/>
        <end position="22"/>
    </location>
</feature>
<accession>A0A4R1KZN0</accession>
<keyword evidence="3 5" id="KW-0697">Rotamase</keyword>
<evidence type="ECO:0000256" key="1">
    <source>
        <dbReference type="ARBA" id="ARBA00000971"/>
    </source>
</evidence>
<evidence type="ECO:0000256" key="7">
    <source>
        <dbReference type="SAM" id="SignalP"/>
    </source>
</evidence>
<dbReference type="PANTHER" id="PTHR43811">
    <property type="entry name" value="FKBP-TYPE PEPTIDYL-PROLYL CIS-TRANS ISOMERASE FKPA"/>
    <property type="match status" value="1"/>
</dbReference>
<dbReference type="EMBL" id="SMGJ01000001">
    <property type="protein sequence ID" value="TCK71055.1"/>
    <property type="molecule type" value="Genomic_DNA"/>
</dbReference>